<accession>A0ABM7QA05</accession>
<sequence length="338" mass="38425">MAKQDDVTRRLQAARQAGALALARKIVSRRERVIAELKLIRTWIERVDLELEPVVQETAWVQYRYMSPLDRTELFTQAYRAVYVEMIATHFPDDDPSKKNPIEAEFARNSFADMKCLWNARQMADMLGVPYDLYLRKVMEGLLVNGKWKRPPRPNQLIDDQTGPRLRGALDRDELMERLYGADWDPRFKATVYTGDPVQETALQMVVPIIRDADQPASVLAEYLCERQVIAWERAEELFGEQLVAEAMELSSRPALSGLAEGRPVTPACAGLPAVSDSSPCTTCRVVDPCLLLAKRVREDLIASTGSDDPRAAGKRHKANMRKRKQRENQRANDQTRS</sequence>
<organism evidence="2 3">
    <name type="scientific">Lysobacter helvus</name>
    <dbReference type="NCBI Taxonomy" id="2675059"/>
    <lineage>
        <taxon>Bacteria</taxon>
        <taxon>Pseudomonadati</taxon>
        <taxon>Pseudomonadota</taxon>
        <taxon>Gammaproteobacteria</taxon>
        <taxon>Lysobacterales</taxon>
        <taxon>Lysobacteraceae</taxon>
        <taxon>Lysobacter</taxon>
    </lineage>
</organism>
<evidence type="ECO:0000256" key="1">
    <source>
        <dbReference type="SAM" id="MobiDB-lite"/>
    </source>
</evidence>
<feature type="region of interest" description="Disordered" evidence="1">
    <location>
        <begin position="304"/>
        <end position="338"/>
    </location>
</feature>
<feature type="compositionally biased region" description="Basic and acidic residues" evidence="1">
    <location>
        <begin position="327"/>
        <end position="338"/>
    </location>
</feature>
<reference evidence="2 3" key="1">
    <citation type="submission" date="2021-03" db="EMBL/GenBank/DDBJ databases">
        <title>Complete Genome Sequences of Two Lysobacter Strains Isolated from Sea Water (Lysobacter caseinilyticus) and Soil (Lysobacter helvus) in South Korea.</title>
        <authorList>
            <person name="Watanabe Y."/>
            <person name="Arakawa K."/>
        </authorList>
    </citation>
    <scope>NUCLEOTIDE SEQUENCE [LARGE SCALE GENOMIC DNA]</scope>
    <source>
        <strain evidence="2 3">D10</strain>
    </source>
</reference>
<evidence type="ECO:0000313" key="2">
    <source>
        <dbReference type="EMBL" id="BCT94296.1"/>
    </source>
</evidence>
<dbReference type="EMBL" id="AP024546">
    <property type="protein sequence ID" value="BCT94296.1"/>
    <property type="molecule type" value="Genomic_DNA"/>
</dbReference>
<evidence type="ECO:0000313" key="3">
    <source>
        <dbReference type="Proteomes" id="UP000680514"/>
    </source>
</evidence>
<gene>
    <name evidence="2" type="ORF">LYSHEL_01670</name>
</gene>
<dbReference type="RefSeq" id="WP_213435170.1">
    <property type="nucleotide sequence ID" value="NZ_AP024546.1"/>
</dbReference>
<name>A0ABM7QA05_9GAMM</name>
<protein>
    <submittedName>
        <fullName evidence="2">Uncharacterized protein</fullName>
    </submittedName>
</protein>
<proteinExistence type="predicted"/>
<dbReference type="Proteomes" id="UP000680514">
    <property type="component" value="Chromosome"/>
</dbReference>
<feature type="compositionally biased region" description="Basic residues" evidence="1">
    <location>
        <begin position="313"/>
        <end position="326"/>
    </location>
</feature>
<keyword evidence="3" id="KW-1185">Reference proteome</keyword>